<dbReference type="GO" id="GO:0043022">
    <property type="term" value="F:ribosome binding"/>
    <property type="evidence" value="ECO:0007669"/>
    <property type="project" value="TreeGrafter"/>
</dbReference>
<dbReference type="PROSITE" id="PS00745">
    <property type="entry name" value="RF_PROK_I"/>
    <property type="match status" value="1"/>
</dbReference>
<dbReference type="GO" id="GO:0003747">
    <property type="term" value="F:translation release factor activity"/>
    <property type="evidence" value="ECO:0007669"/>
    <property type="project" value="InterPro"/>
</dbReference>
<protein>
    <recommendedName>
        <fullName evidence="2">Prokaryotic-type class I peptide chain release factors domain-containing protein</fullName>
    </recommendedName>
</protein>
<sequence>MPLVVTPKIEIPDWELTETFIRASGPGGQNVNKVETAVQLRFDALASPSLDDAVKVRLKAIAGRRMTKDGVIIIEAKRFRARERNRVDARARLAALIARAAAPPKRRKPTRTPPSQKRKRLESKRRQGALKQRRKRPPSED</sequence>
<dbReference type="NCBIfam" id="NF006718">
    <property type="entry name" value="PRK09256.1"/>
    <property type="match status" value="1"/>
</dbReference>
<feature type="compositionally biased region" description="Basic residues" evidence="1">
    <location>
        <begin position="104"/>
        <end position="141"/>
    </location>
</feature>
<gene>
    <name evidence="3" type="ORF">MNBD_ALPHA05-466</name>
</gene>
<feature type="domain" description="Prokaryotic-type class I peptide chain release factors" evidence="2">
    <location>
        <begin position="22"/>
        <end position="38"/>
    </location>
</feature>
<dbReference type="SUPFAM" id="SSF110916">
    <property type="entry name" value="Peptidyl-tRNA hydrolase domain-like"/>
    <property type="match status" value="1"/>
</dbReference>
<reference evidence="3" key="1">
    <citation type="submission" date="2018-06" db="EMBL/GenBank/DDBJ databases">
        <authorList>
            <person name="Zhirakovskaya E."/>
        </authorList>
    </citation>
    <scope>NUCLEOTIDE SEQUENCE</scope>
</reference>
<organism evidence="3">
    <name type="scientific">hydrothermal vent metagenome</name>
    <dbReference type="NCBI Taxonomy" id="652676"/>
    <lineage>
        <taxon>unclassified sequences</taxon>
        <taxon>metagenomes</taxon>
        <taxon>ecological metagenomes</taxon>
    </lineage>
</organism>
<dbReference type="GO" id="GO:0072344">
    <property type="term" value="P:rescue of stalled ribosome"/>
    <property type="evidence" value="ECO:0007669"/>
    <property type="project" value="TreeGrafter"/>
</dbReference>
<dbReference type="EMBL" id="UOEH01000168">
    <property type="protein sequence ID" value="VAV95512.1"/>
    <property type="molecule type" value="Genomic_DNA"/>
</dbReference>
<name>A0A3B0RVM5_9ZZZZ</name>
<dbReference type="AlphaFoldDB" id="A0A3B0RVM5"/>
<dbReference type="PANTHER" id="PTHR47814">
    <property type="entry name" value="PEPTIDYL-TRNA HYDROLASE ARFB"/>
    <property type="match status" value="1"/>
</dbReference>
<dbReference type="GO" id="GO:0004045">
    <property type="term" value="F:peptidyl-tRNA hydrolase activity"/>
    <property type="evidence" value="ECO:0007669"/>
    <property type="project" value="TreeGrafter"/>
</dbReference>
<dbReference type="PANTHER" id="PTHR47814:SF1">
    <property type="entry name" value="PEPTIDYL-TRNA HYDROLASE ARFB"/>
    <property type="match status" value="1"/>
</dbReference>
<feature type="region of interest" description="Disordered" evidence="1">
    <location>
        <begin position="98"/>
        <end position="141"/>
    </location>
</feature>
<dbReference type="Gene3D" id="3.30.160.20">
    <property type="match status" value="1"/>
</dbReference>
<evidence type="ECO:0000256" key="1">
    <source>
        <dbReference type="SAM" id="MobiDB-lite"/>
    </source>
</evidence>
<accession>A0A3B0RVM5</accession>
<dbReference type="Pfam" id="PF00472">
    <property type="entry name" value="RF-1"/>
    <property type="match status" value="1"/>
</dbReference>
<proteinExistence type="predicted"/>
<evidence type="ECO:0000259" key="2">
    <source>
        <dbReference type="PROSITE" id="PS00745"/>
    </source>
</evidence>
<evidence type="ECO:0000313" key="3">
    <source>
        <dbReference type="EMBL" id="VAV95512.1"/>
    </source>
</evidence>
<dbReference type="InterPro" id="IPR000352">
    <property type="entry name" value="Pep_chain_release_fac_I"/>
</dbReference>